<feature type="transmembrane region" description="Helical" evidence="6">
    <location>
        <begin position="185"/>
        <end position="206"/>
    </location>
</feature>
<gene>
    <name evidence="7" type="ORF">IC227_05355</name>
</gene>
<reference evidence="7" key="1">
    <citation type="submission" date="2020-09" db="EMBL/GenBank/DDBJ databases">
        <title>Genomic insights into the novelty and pathogenicity of a unique biofilm-forming Enterococcus sp. bacteria (Enterococcus lacertideformus) identified in reptiles.</title>
        <authorList>
            <person name="Agius J.E."/>
            <person name="Phalen D.N."/>
            <person name="Rose K."/>
            <person name="Eden J.-S."/>
        </authorList>
    </citation>
    <scope>NUCLEOTIDE SEQUENCE</scope>
    <source>
        <strain evidence="7">PHRS 0518</strain>
    </source>
</reference>
<feature type="transmembrane region" description="Helical" evidence="6">
    <location>
        <begin position="78"/>
        <end position="101"/>
    </location>
</feature>
<keyword evidence="4 6" id="KW-1133">Transmembrane helix</keyword>
<evidence type="ECO:0000256" key="2">
    <source>
        <dbReference type="ARBA" id="ARBA00009142"/>
    </source>
</evidence>
<proteinExistence type="inferred from homology"/>
<evidence type="ECO:0000256" key="4">
    <source>
        <dbReference type="ARBA" id="ARBA00022989"/>
    </source>
</evidence>
<evidence type="ECO:0000256" key="6">
    <source>
        <dbReference type="RuleBase" id="RU363041"/>
    </source>
</evidence>
<evidence type="ECO:0000256" key="1">
    <source>
        <dbReference type="ARBA" id="ARBA00004141"/>
    </source>
</evidence>
<dbReference type="GO" id="GO:0005886">
    <property type="term" value="C:plasma membrane"/>
    <property type="evidence" value="ECO:0007669"/>
    <property type="project" value="UniProtKB-SubCell"/>
</dbReference>
<dbReference type="InterPro" id="IPR002781">
    <property type="entry name" value="TM_pro_TauE-like"/>
</dbReference>
<evidence type="ECO:0000313" key="7">
    <source>
        <dbReference type="EMBL" id="MBF8807872.1"/>
    </source>
</evidence>
<comment type="subcellular location">
    <subcellularLocation>
        <location evidence="6">Cell membrane</location>
        <topology evidence="6">Multi-pass membrane protein</topology>
    </subcellularLocation>
    <subcellularLocation>
        <location evidence="1">Membrane</location>
        <topology evidence="1">Multi-pass membrane protein</topology>
    </subcellularLocation>
</comment>
<sequence length="267" mass="29283">MDFVAGGERVIGILYFIVIVLANTVGAVSGMGGGVIIKPIFDFIGAHDVAAISFYSATAVFTMSVVSTTRQLTSRHKFSWKIISWVSVGAVLGGMLGDLAFEAFLNWFGNKDIVQLIQIVLTMVTLIFAFVYTKYNWKNFRFTHVVWYFNCGLILGFLASLLGIGGGPINVSLLMLLFSLPIKDATVYSICTIFFSQFAKLLTIAFTTGFSRYDLTILWFVVPAAVIGGLLGAKLSNVLSSEKVTIVFQSVILLVLFINLYNAYQIL</sequence>
<feature type="transmembrane region" description="Helical" evidence="6">
    <location>
        <begin position="244"/>
        <end position="264"/>
    </location>
</feature>
<feature type="transmembrane region" description="Helical" evidence="6">
    <location>
        <begin position="12"/>
        <end position="37"/>
    </location>
</feature>
<evidence type="ECO:0000256" key="3">
    <source>
        <dbReference type="ARBA" id="ARBA00022692"/>
    </source>
</evidence>
<protein>
    <recommendedName>
        <fullName evidence="6">Probable membrane transporter protein</fullName>
    </recommendedName>
</protein>
<keyword evidence="3 6" id="KW-0812">Transmembrane</keyword>
<organism evidence="7 8">
    <name type="scientific">Enterococcus lacertideformus</name>
    <dbReference type="NCBI Taxonomy" id="2771493"/>
    <lineage>
        <taxon>Bacteria</taxon>
        <taxon>Bacillati</taxon>
        <taxon>Bacillota</taxon>
        <taxon>Bacilli</taxon>
        <taxon>Lactobacillales</taxon>
        <taxon>Enterococcaceae</taxon>
        <taxon>Enterococcus</taxon>
    </lineage>
</organism>
<dbReference type="InterPro" id="IPR051598">
    <property type="entry name" value="TSUP/Inactive_protease-like"/>
</dbReference>
<keyword evidence="6" id="KW-1003">Cell membrane</keyword>
<dbReference type="AlphaFoldDB" id="A0A931FAX3"/>
<evidence type="ECO:0000256" key="5">
    <source>
        <dbReference type="ARBA" id="ARBA00023136"/>
    </source>
</evidence>
<dbReference type="Pfam" id="PF01925">
    <property type="entry name" value="TauE"/>
    <property type="match status" value="1"/>
</dbReference>
<keyword evidence="5 6" id="KW-0472">Membrane</keyword>
<feature type="transmembrane region" description="Helical" evidence="6">
    <location>
        <begin position="113"/>
        <end position="133"/>
    </location>
</feature>
<dbReference type="Proteomes" id="UP000637757">
    <property type="component" value="Unassembled WGS sequence"/>
</dbReference>
<comment type="similarity">
    <text evidence="2 6">Belongs to the 4-toluene sulfonate uptake permease (TSUP) (TC 2.A.102) family.</text>
</comment>
<evidence type="ECO:0000313" key="8">
    <source>
        <dbReference type="Proteomes" id="UP000637757"/>
    </source>
</evidence>
<accession>A0A931FAX3</accession>
<feature type="transmembrane region" description="Helical" evidence="6">
    <location>
        <begin position="145"/>
        <end position="165"/>
    </location>
</feature>
<dbReference type="PANTHER" id="PTHR43701:SF2">
    <property type="entry name" value="MEMBRANE TRANSPORTER PROTEIN YJNA-RELATED"/>
    <property type="match status" value="1"/>
</dbReference>
<feature type="transmembrane region" description="Helical" evidence="6">
    <location>
        <begin position="49"/>
        <end position="66"/>
    </location>
</feature>
<feature type="transmembrane region" description="Helical" evidence="6">
    <location>
        <begin position="213"/>
        <end position="232"/>
    </location>
</feature>
<comment type="caution">
    <text evidence="7">The sequence shown here is derived from an EMBL/GenBank/DDBJ whole genome shotgun (WGS) entry which is preliminary data.</text>
</comment>
<keyword evidence="8" id="KW-1185">Reference proteome</keyword>
<dbReference type="PANTHER" id="PTHR43701">
    <property type="entry name" value="MEMBRANE TRANSPORTER PROTEIN MJ0441-RELATED"/>
    <property type="match status" value="1"/>
</dbReference>
<dbReference type="EMBL" id="JADAKE010000014">
    <property type="protein sequence ID" value="MBF8807872.1"/>
    <property type="molecule type" value="Genomic_DNA"/>
</dbReference>
<name>A0A931FAX3_9ENTE</name>